<reference evidence="3" key="1">
    <citation type="journal article" date="2023" name="Int. J. Syst. Evol. Microbiol.">
        <title>Mesoterricola silvestris gen. nov., sp. nov., Mesoterricola sediminis sp. nov., Geothrix oryzae sp. nov., Geothrix edaphica sp. nov., Geothrix rubra sp. nov., and Geothrix limicola sp. nov., six novel members of Acidobacteriota isolated from soils.</title>
        <authorList>
            <person name="Itoh H."/>
            <person name="Sugisawa Y."/>
            <person name="Mise K."/>
            <person name="Xu Z."/>
            <person name="Kuniyasu M."/>
            <person name="Ushijima N."/>
            <person name="Kawano K."/>
            <person name="Kobayashi E."/>
            <person name="Shiratori Y."/>
            <person name="Masuda Y."/>
            <person name="Senoo K."/>
        </authorList>
    </citation>
    <scope>NUCLEOTIDE SEQUENCE [LARGE SCALE GENOMIC DNA]</scope>
    <source>
        <strain evidence="3">W79</strain>
    </source>
</reference>
<organism evidence="2 3">
    <name type="scientific">Mesoterricola silvestris</name>
    <dbReference type="NCBI Taxonomy" id="2927979"/>
    <lineage>
        <taxon>Bacteria</taxon>
        <taxon>Pseudomonadati</taxon>
        <taxon>Acidobacteriota</taxon>
        <taxon>Holophagae</taxon>
        <taxon>Holophagales</taxon>
        <taxon>Holophagaceae</taxon>
        <taxon>Mesoterricola</taxon>
    </lineage>
</organism>
<name>A0AA48K9D7_9BACT</name>
<dbReference type="AlphaFoldDB" id="A0AA48K9D7"/>
<gene>
    <name evidence="2" type="ORF">METEAL_30680</name>
</gene>
<dbReference type="Proteomes" id="UP001238179">
    <property type="component" value="Chromosome"/>
</dbReference>
<feature type="region of interest" description="Disordered" evidence="1">
    <location>
        <begin position="59"/>
        <end position="79"/>
    </location>
</feature>
<accession>A0AA48K9D7</accession>
<proteinExistence type="predicted"/>
<evidence type="ECO:0000313" key="2">
    <source>
        <dbReference type="EMBL" id="BDU73894.1"/>
    </source>
</evidence>
<keyword evidence="3" id="KW-1185">Reference proteome</keyword>
<dbReference type="KEGG" id="msil:METEAL_30680"/>
<sequence length="782" mass="86733">MSSFLCFAQALNPVGLEAPRGPVLVALGPRRDLAEQGPRFWELLATDAMVDLGVAGREVSEDGGESRTQGAALRQRGGLGTAARAPRAWVLLGRDGKALASGLGLPNADSLARALEAGGERNPVALLQAFLKERPDHDEARLDLARALRPRLLARLQNLPADKGRELSPEADVRVWGPMAQELDWLLQDGRWVGLNLNLDRGLLPEGVPERHSPLMKALYRRHRPSLLKEVQRFPEYPPAWFNLLRMDQALGEPGLLRALEGITWFQVRPVEAAMMPYGTLAQRIHAEAKRTGDWRGAMEVGQALWAHLVRPKLAFYGKACLLPPEASAAESEKWSVAERDTVWAQLLSPLVEALVRSGGESEVPALLGELDGSWIPLGLETRLVRLARSLERADLVPMWITAIQALPVQVPREGLLGHDRVLFHQGQGIEGPPPGFDKPFRMLGMTLGFEEVPASWVHRLGWKGQGPRWALLDAQGRTLLHGERLPTGGQLMVEYKARGLPVDLDRVVGFRQRNPEHLGALAIEVRLRGTIAWARHEERTEGPNPPGSMLGPEIEAWRTFFAVLEQLVRDPLGCRPGVMRAAQVRVPTPRELGECNQALEAESLARRILPRLESGLGRCPTDMDLWRLWFAFAPHWDRPLAPFLDSLAPSPMTLPGAWPPQEILAAAADGLKLQERWQDLADLLGPRWMVRRKEVEKLLRAKHPAAVLGYYQNWSWELSRPLLESLLRLGRTREADEMLEALAAAGGEPGPSELGSLCQLARELGMDSWGAKWRPKGFKEP</sequence>
<evidence type="ECO:0000256" key="1">
    <source>
        <dbReference type="SAM" id="MobiDB-lite"/>
    </source>
</evidence>
<dbReference type="EMBL" id="AP027080">
    <property type="protein sequence ID" value="BDU73894.1"/>
    <property type="molecule type" value="Genomic_DNA"/>
</dbReference>
<evidence type="ECO:0000313" key="3">
    <source>
        <dbReference type="Proteomes" id="UP001238179"/>
    </source>
</evidence>
<protein>
    <submittedName>
        <fullName evidence="2">Uncharacterized protein</fullName>
    </submittedName>
</protein>